<keyword evidence="3" id="KW-1185">Reference proteome</keyword>
<feature type="region of interest" description="Disordered" evidence="1">
    <location>
        <begin position="355"/>
        <end position="431"/>
    </location>
</feature>
<dbReference type="GeneID" id="111275135"/>
<evidence type="ECO:0000313" key="4">
    <source>
        <dbReference type="RefSeq" id="XP_022716035.1"/>
    </source>
</evidence>
<evidence type="ECO:0000313" key="3">
    <source>
        <dbReference type="Proteomes" id="UP000515121"/>
    </source>
</evidence>
<feature type="compositionally biased region" description="Polar residues" evidence="1">
    <location>
        <begin position="365"/>
        <end position="394"/>
    </location>
</feature>
<feature type="transmembrane region" description="Helical" evidence="2">
    <location>
        <begin position="182"/>
        <end position="202"/>
    </location>
</feature>
<keyword evidence="2" id="KW-0472">Membrane</keyword>
<feature type="transmembrane region" description="Helical" evidence="2">
    <location>
        <begin position="20"/>
        <end position="37"/>
    </location>
</feature>
<keyword evidence="2" id="KW-0812">Transmembrane</keyword>
<feature type="transmembrane region" description="Helical" evidence="2">
    <location>
        <begin position="138"/>
        <end position="161"/>
    </location>
</feature>
<reference evidence="4" key="1">
    <citation type="submission" date="2025-08" db="UniProtKB">
        <authorList>
            <consortium name="RefSeq"/>
        </authorList>
    </citation>
    <scope>IDENTIFICATION</scope>
    <source>
        <tissue evidence="4">Fruit stalk</tissue>
    </source>
</reference>
<sequence length="462" mass="52260">MDYQHSPVSKKYERQKMKKGGRATTALLFWMSFPYLFKYNLYNSPDTIDKYCSDGHLNVNINDMRLSCHSSEKYCSDGHLNVNINDMRLSCHSSESYESRKPRVILKYKLKQFPYFQFPLFSISRPIFPFFFFSKDVVLFFLSVSLAICTFLLSFSVSLFFKTAPNDNLSKSLINPTFKHSSYINFLCSLSVFLSFNGNFSFVNHQENFPLRLIRDSSSSNGTSVHRRARSLSRFSHRLPRAAEYDDEATPAPPLTRERFVNTVKGSGFPEISLDDLAIQLFNSSLRGRSALRYVDLSPRDGEGESVTQRRGRSISRQGSWDSFVNSGAGGRLTSDIANSRRRRSVSAVRYQINDSESDLDHSQNSRNVASMSSIGGNNQVSSTHKPTASNNRQGLRRSLSQKDLKYHDGCSSHSSAFTDDEGRDALSKKNGMERTIQAVYEQKKGEHPTGDDVNGGLYAAM</sequence>
<organism evidence="3 4">
    <name type="scientific">Durio zibethinus</name>
    <name type="common">Durian</name>
    <dbReference type="NCBI Taxonomy" id="66656"/>
    <lineage>
        <taxon>Eukaryota</taxon>
        <taxon>Viridiplantae</taxon>
        <taxon>Streptophyta</taxon>
        <taxon>Embryophyta</taxon>
        <taxon>Tracheophyta</taxon>
        <taxon>Spermatophyta</taxon>
        <taxon>Magnoliopsida</taxon>
        <taxon>eudicotyledons</taxon>
        <taxon>Gunneridae</taxon>
        <taxon>Pentapetalae</taxon>
        <taxon>rosids</taxon>
        <taxon>malvids</taxon>
        <taxon>Malvales</taxon>
        <taxon>Malvaceae</taxon>
        <taxon>Helicteroideae</taxon>
        <taxon>Durio</taxon>
    </lineage>
</organism>
<gene>
    <name evidence="4" type="primary">LOC111275135</name>
</gene>
<proteinExistence type="predicted"/>
<dbReference type="Proteomes" id="UP000515121">
    <property type="component" value="Unplaced"/>
</dbReference>
<dbReference type="AlphaFoldDB" id="A0A6P5WIT3"/>
<dbReference type="KEGG" id="dzi:111275135"/>
<feature type="compositionally biased region" description="Basic and acidic residues" evidence="1">
    <location>
        <begin position="401"/>
        <end position="411"/>
    </location>
</feature>
<keyword evidence="2" id="KW-1133">Transmembrane helix</keyword>
<protein>
    <submittedName>
        <fullName evidence="4">Uncharacterized protein LOC111275135</fullName>
    </submittedName>
</protein>
<accession>A0A6P5WIT3</accession>
<dbReference type="RefSeq" id="XP_022716035.1">
    <property type="nucleotide sequence ID" value="XM_022860300.1"/>
</dbReference>
<dbReference type="OrthoDB" id="1911931at2759"/>
<name>A0A6P5WIT3_DURZI</name>
<feature type="region of interest" description="Disordered" evidence="1">
    <location>
        <begin position="298"/>
        <end position="319"/>
    </location>
</feature>
<evidence type="ECO:0000256" key="1">
    <source>
        <dbReference type="SAM" id="MobiDB-lite"/>
    </source>
</evidence>
<dbReference type="PANTHER" id="PTHR34466:SF1">
    <property type="entry name" value="OS06G0609800 PROTEIN"/>
    <property type="match status" value="1"/>
</dbReference>
<dbReference type="PANTHER" id="PTHR34466">
    <property type="entry name" value="OS11G0129800 PROTEIN"/>
    <property type="match status" value="1"/>
</dbReference>
<evidence type="ECO:0000256" key="2">
    <source>
        <dbReference type="SAM" id="Phobius"/>
    </source>
</evidence>